<protein>
    <recommendedName>
        <fullName evidence="5">Secreted protein</fullName>
    </recommendedName>
</protein>
<proteinExistence type="predicted"/>
<feature type="chain" id="PRO_5044781804" description="Secreted protein" evidence="2">
    <location>
        <begin position="30"/>
        <end position="101"/>
    </location>
</feature>
<gene>
    <name evidence="3" type="ORF">niasHT_000362</name>
</gene>
<keyword evidence="1" id="KW-0472">Membrane</keyword>
<evidence type="ECO:0000256" key="1">
    <source>
        <dbReference type="SAM" id="Phobius"/>
    </source>
</evidence>
<sequence>MPSSPPALFALCFSLSFPIASLPTPFAHAFRSVFPPIRRWHRSVQWHRSLRHFPFSDPSVELLQCFLSCVVGLVQLKIGLLFVNGSQRLCSRSHGLRVFNP</sequence>
<dbReference type="Proteomes" id="UP001620626">
    <property type="component" value="Unassembled WGS sequence"/>
</dbReference>
<evidence type="ECO:0008006" key="5">
    <source>
        <dbReference type="Google" id="ProtNLM"/>
    </source>
</evidence>
<keyword evidence="2" id="KW-0732">Signal</keyword>
<evidence type="ECO:0000256" key="2">
    <source>
        <dbReference type="SAM" id="SignalP"/>
    </source>
</evidence>
<feature type="signal peptide" evidence="2">
    <location>
        <begin position="1"/>
        <end position="29"/>
    </location>
</feature>
<dbReference type="EMBL" id="JBICBT010000051">
    <property type="protein sequence ID" value="KAL3125090.1"/>
    <property type="molecule type" value="Genomic_DNA"/>
</dbReference>
<feature type="transmembrane region" description="Helical" evidence="1">
    <location>
        <begin position="61"/>
        <end position="83"/>
    </location>
</feature>
<evidence type="ECO:0000313" key="3">
    <source>
        <dbReference type="EMBL" id="KAL3125090.1"/>
    </source>
</evidence>
<dbReference type="AlphaFoldDB" id="A0ABD2MC32"/>
<name>A0ABD2MC32_9BILA</name>
<keyword evidence="1" id="KW-0812">Transmembrane</keyword>
<accession>A0ABD2MC32</accession>
<organism evidence="3 4">
    <name type="scientific">Heterodera trifolii</name>
    <dbReference type="NCBI Taxonomy" id="157864"/>
    <lineage>
        <taxon>Eukaryota</taxon>
        <taxon>Metazoa</taxon>
        <taxon>Ecdysozoa</taxon>
        <taxon>Nematoda</taxon>
        <taxon>Chromadorea</taxon>
        <taxon>Rhabditida</taxon>
        <taxon>Tylenchina</taxon>
        <taxon>Tylenchomorpha</taxon>
        <taxon>Tylenchoidea</taxon>
        <taxon>Heteroderidae</taxon>
        <taxon>Heteroderinae</taxon>
        <taxon>Heterodera</taxon>
    </lineage>
</organism>
<keyword evidence="4" id="KW-1185">Reference proteome</keyword>
<evidence type="ECO:0000313" key="4">
    <source>
        <dbReference type="Proteomes" id="UP001620626"/>
    </source>
</evidence>
<reference evidence="3 4" key="1">
    <citation type="submission" date="2024-10" db="EMBL/GenBank/DDBJ databases">
        <authorList>
            <person name="Kim D."/>
        </authorList>
    </citation>
    <scope>NUCLEOTIDE SEQUENCE [LARGE SCALE GENOMIC DNA]</scope>
    <source>
        <strain evidence="3">BH-2024</strain>
    </source>
</reference>
<keyword evidence="1" id="KW-1133">Transmembrane helix</keyword>
<comment type="caution">
    <text evidence="3">The sequence shown here is derived from an EMBL/GenBank/DDBJ whole genome shotgun (WGS) entry which is preliminary data.</text>
</comment>